<dbReference type="InterPro" id="IPR052169">
    <property type="entry name" value="CW_Biosynth-Accessory"/>
</dbReference>
<feature type="transmembrane region" description="Helical" evidence="3">
    <location>
        <begin position="30"/>
        <end position="51"/>
    </location>
</feature>
<keyword evidence="3" id="KW-0472">Membrane</keyword>
<feature type="region of interest" description="Disordered" evidence="2">
    <location>
        <begin position="56"/>
        <end position="81"/>
    </location>
</feature>
<name>W5IJJ7_SCAIO</name>
<dbReference type="RefSeq" id="WP_050752368.1">
    <property type="nucleotide sequence ID" value="NZ_GG770225.1"/>
</dbReference>
<dbReference type="InterPro" id="IPR029052">
    <property type="entry name" value="Metallo-depent_PP-like"/>
</dbReference>
<feature type="domain" description="Capsule synthesis protein CapA" evidence="4">
    <location>
        <begin position="91"/>
        <end position="333"/>
    </location>
</feature>
<feature type="compositionally biased region" description="Polar residues" evidence="2">
    <location>
        <begin position="72"/>
        <end position="81"/>
    </location>
</feature>
<dbReference type="Gene3D" id="3.60.21.10">
    <property type="match status" value="1"/>
</dbReference>
<organism evidence="5 6">
    <name type="scientific">Scardovia inopinata F0304</name>
    <dbReference type="NCBI Taxonomy" id="641146"/>
    <lineage>
        <taxon>Bacteria</taxon>
        <taxon>Bacillati</taxon>
        <taxon>Actinomycetota</taxon>
        <taxon>Actinomycetes</taxon>
        <taxon>Bifidobacteriales</taxon>
        <taxon>Bifidobacteriaceae</taxon>
        <taxon>Scardovia</taxon>
    </lineage>
</organism>
<dbReference type="HOGENOM" id="CLU_038823_0_2_11"/>
<evidence type="ECO:0000256" key="2">
    <source>
        <dbReference type="SAM" id="MobiDB-lite"/>
    </source>
</evidence>
<dbReference type="Proteomes" id="UP000005777">
    <property type="component" value="Unassembled WGS sequence"/>
</dbReference>
<dbReference type="PANTHER" id="PTHR33393">
    <property type="entry name" value="POLYGLUTAMINE SYNTHESIS ACCESSORY PROTEIN RV0574C-RELATED"/>
    <property type="match status" value="1"/>
</dbReference>
<keyword evidence="3" id="KW-0812">Transmembrane</keyword>
<dbReference type="AlphaFoldDB" id="W5IJJ7"/>
<dbReference type="CDD" id="cd07381">
    <property type="entry name" value="MPP_CapA"/>
    <property type="match status" value="1"/>
</dbReference>
<gene>
    <name evidence="5" type="ORF">HMPREF9020_00660</name>
</gene>
<reference evidence="5 6" key="1">
    <citation type="submission" date="2012-01" db="EMBL/GenBank/DDBJ databases">
        <title>The Genome Sequence of Scardovia inopinata F0304.</title>
        <authorList>
            <consortium name="The Broad Institute Genome Sequencing Platform"/>
            <person name="Ward D."/>
            <person name="Earl A."/>
            <person name="Feldgarden M."/>
            <person name="Gevers D."/>
            <person name="Young S."/>
            <person name="Zeng Q."/>
            <person name="Koehrsen M."/>
            <person name="Alvarado L."/>
            <person name="Berlin A.M."/>
            <person name="Borenstein D."/>
            <person name="Chapman S.B."/>
            <person name="Chen Z."/>
            <person name="Engels R."/>
            <person name="Freedman E."/>
            <person name="Gellesch M."/>
            <person name="Goldberg J."/>
            <person name="Griggs A."/>
            <person name="Gujja S."/>
            <person name="Heilman E.R."/>
            <person name="Heiman D.I."/>
            <person name="Hepburn T.A."/>
            <person name="Howarth C."/>
            <person name="Jen D."/>
            <person name="Larson L."/>
            <person name="Mehta T."/>
            <person name="Park D."/>
            <person name="Pearson M."/>
            <person name="Richards J."/>
            <person name="Roberts A."/>
            <person name="Saif S."/>
            <person name="Shea T.D."/>
            <person name="Shenoy N."/>
            <person name="Sisk P."/>
            <person name="Stolte C."/>
            <person name="Sykes S.N."/>
            <person name="Walk T."/>
            <person name="White J."/>
            <person name="Yandava C."/>
            <person name="Izard J."/>
            <person name="Baranova O.V."/>
            <person name="Blanton J.M."/>
            <person name="Tanner A.C."/>
            <person name="Dewhirst F."/>
            <person name="Haas B."/>
            <person name="Nusbaum C."/>
            <person name="Birren B."/>
        </authorList>
    </citation>
    <scope>NUCLEOTIDE SEQUENCE [LARGE SCALE GENOMIC DNA]</scope>
    <source>
        <strain evidence="5 6">F0304</strain>
    </source>
</reference>
<proteinExistence type="inferred from homology"/>
<evidence type="ECO:0000313" key="6">
    <source>
        <dbReference type="Proteomes" id="UP000005777"/>
    </source>
</evidence>
<dbReference type="SMART" id="SM00854">
    <property type="entry name" value="PGA_cap"/>
    <property type="match status" value="1"/>
</dbReference>
<evidence type="ECO:0000256" key="3">
    <source>
        <dbReference type="SAM" id="Phobius"/>
    </source>
</evidence>
<keyword evidence="3" id="KW-1133">Transmembrane helix</keyword>
<protein>
    <recommendedName>
        <fullName evidence="4">Capsule synthesis protein CapA domain-containing protein</fullName>
    </recommendedName>
</protein>
<keyword evidence="6" id="KW-1185">Reference proteome</keyword>
<dbReference type="EMBL" id="ADCX01000003">
    <property type="protein sequence ID" value="EFG27028.2"/>
    <property type="molecule type" value="Genomic_DNA"/>
</dbReference>
<feature type="compositionally biased region" description="Polar residues" evidence="2">
    <location>
        <begin position="56"/>
        <end position="65"/>
    </location>
</feature>
<accession>W5IJJ7</accession>
<dbReference type="eggNOG" id="COG2843">
    <property type="taxonomic scope" value="Bacteria"/>
</dbReference>
<dbReference type="PANTHER" id="PTHR33393:SF12">
    <property type="entry name" value="CAPSULE BIOSYNTHESIS PROTEIN CAPA"/>
    <property type="match status" value="1"/>
</dbReference>
<dbReference type="Pfam" id="PF09587">
    <property type="entry name" value="PGA_cap"/>
    <property type="match status" value="1"/>
</dbReference>
<comment type="similarity">
    <text evidence="1">Belongs to the CapA family.</text>
</comment>
<evidence type="ECO:0000256" key="1">
    <source>
        <dbReference type="ARBA" id="ARBA00005662"/>
    </source>
</evidence>
<sequence length="428" mass="47262">MANGKKQRTGDNTGSQGKLYQKKFSPLKKIIICLTVIAIVIAGVVLVRRIAGQISGSEGTNSSQQVKRKRQGTNPSSQKTPQITVRKNSISLFLAGDALLHSTVYQDAQIGPDRYNFDKQLSSVTSIARKYDLEYYNQETILGGSSLGLSGYPTFNSPQQFGTYMVSQGFNLVSTANNHALDRGLKGIQNSRKFWNAQKGVLAQGTNSSQAEYDHLATMKVKGISLAFLSYTYGTNGITPQYPWEVNYYPGHEKEMLAKVAEAKKRVDLVIVAMHWGTEYAHEPNEEQKTLARKLSKAGAGIIIGNHVHTIQPFQWVGKTPVFYAMGNLISSQLKTDNLIGMIGSLTITKTSRISKTGSTSTVTVSNPTADLIYTHMVGTYPGKRSRVKVYTFQELNNSLLKNYSSLYKEYSARVRSMDKRITIGPLT</sequence>
<evidence type="ECO:0000259" key="4">
    <source>
        <dbReference type="SMART" id="SM00854"/>
    </source>
</evidence>
<dbReference type="InterPro" id="IPR019079">
    <property type="entry name" value="Capsule_synth_CapA"/>
</dbReference>
<dbReference type="SUPFAM" id="SSF56300">
    <property type="entry name" value="Metallo-dependent phosphatases"/>
    <property type="match status" value="1"/>
</dbReference>
<evidence type="ECO:0000313" key="5">
    <source>
        <dbReference type="EMBL" id="EFG27028.2"/>
    </source>
</evidence>
<comment type="caution">
    <text evidence="5">The sequence shown here is derived from an EMBL/GenBank/DDBJ whole genome shotgun (WGS) entry which is preliminary data.</text>
</comment>